<protein>
    <submittedName>
        <fullName evidence="2">Helix-turn-helix domain-containing protein</fullName>
    </submittedName>
</protein>
<dbReference type="PROSITE" id="PS50943">
    <property type="entry name" value="HTH_CROC1"/>
    <property type="match status" value="1"/>
</dbReference>
<dbReference type="AlphaFoldDB" id="A0A6L6XXE5"/>
<accession>A0A6L6XXE5</accession>
<feature type="domain" description="HTH cro/C1-type" evidence="1">
    <location>
        <begin position="22"/>
        <end position="81"/>
    </location>
</feature>
<gene>
    <name evidence="2" type="ORF">GON03_19425</name>
</gene>
<evidence type="ECO:0000313" key="2">
    <source>
        <dbReference type="EMBL" id="MVQ51357.1"/>
    </source>
</evidence>
<sequence length="162" mass="18050">METDPIGQWPAHDAERHLGQAVKTLREAKGWSQRELVQQLARHGVKMNQSQVAKTERGDRAVRLMEASAFAAVFGVLLDDLVSPRSGIRSEIRQAAFNVTTELRTLSIEASVFADAYRVWQREVKDAKRQTPAERAFIVSIDRQLAEVGAVASLLTGLGRKR</sequence>
<name>A0A6L6XXE5_9ACTN</name>
<dbReference type="Proteomes" id="UP000473525">
    <property type="component" value="Unassembled WGS sequence"/>
</dbReference>
<dbReference type="RefSeq" id="WP_157346203.1">
    <property type="nucleotide sequence ID" value="NZ_WSEK01000005.1"/>
</dbReference>
<keyword evidence="3" id="KW-1185">Reference proteome</keyword>
<organism evidence="2 3">
    <name type="scientific">Nocardioides agri</name>
    <dbReference type="NCBI Taxonomy" id="2682843"/>
    <lineage>
        <taxon>Bacteria</taxon>
        <taxon>Bacillati</taxon>
        <taxon>Actinomycetota</taxon>
        <taxon>Actinomycetes</taxon>
        <taxon>Propionibacteriales</taxon>
        <taxon>Nocardioidaceae</taxon>
        <taxon>Nocardioides</taxon>
    </lineage>
</organism>
<dbReference type="CDD" id="cd00093">
    <property type="entry name" value="HTH_XRE"/>
    <property type="match status" value="1"/>
</dbReference>
<evidence type="ECO:0000259" key="1">
    <source>
        <dbReference type="PROSITE" id="PS50943"/>
    </source>
</evidence>
<reference evidence="2 3" key="1">
    <citation type="submission" date="2019-12" db="EMBL/GenBank/DDBJ databases">
        <authorList>
            <person name="Huq M.A."/>
        </authorList>
    </citation>
    <scope>NUCLEOTIDE SEQUENCE [LARGE SCALE GENOMIC DNA]</scope>
    <source>
        <strain evidence="2 3">MAH-18</strain>
    </source>
</reference>
<proteinExistence type="predicted"/>
<dbReference type="InterPro" id="IPR010982">
    <property type="entry name" value="Lambda_DNA-bd_dom_sf"/>
</dbReference>
<dbReference type="Pfam" id="PF13560">
    <property type="entry name" value="HTH_31"/>
    <property type="match status" value="1"/>
</dbReference>
<dbReference type="SMART" id="SM00530">
    <property type="entry name" value="HTH_XRE"/>
    <property type="match status" value="1"/>
</dbReference>
<dbReference type="SUPFAM" id="SSF47413">
    <property type="entry name" value="lambda repressor-like DNA-binding domains"/>
    <property type="match status" value="1"/>
</dbReference>
<dbReference type="Gene3D" id="1.10.260.40">
    <property type="entry name" value="lambda repressor-like DNA-binding domains"/>
    <property type="match status" value="1"/>
</dbReference>
<evidence type="ECO:0000313" key="3">
    <source>
        <dbReference type="Proteomes" id="UP000473525"/>
    </source>
</evidence>
<comment type="caution">
    <text evidence="2">The sequence shown here is derived from an EMBL/GenBank/DDBJ whole genome shotgun (WGS) entry which is preliminary data.</text>
</comment>
<dbReference type="GO" id="GO:0003677">
    <property type="term" value="F:DNA binding"/>
    <property type="evidence" value="ECO:0007669"/>
    <property type="project" value="InterPro"/>
</dbReference>
<dbReference type="InterPro" id="IPR001387">
    <property type="entry name" value="Cro/C1-type_HTH"/>
</dbReference>
<dbReference type="EMBL" id="WSEK01000005">
    <property type="protein sequence ID" value="MVQ51357.1"/>
    <property type="molecule type" value="Genomic_DNA"/>
</dbReference>